<evidence type="ECO:0000313" key="3">
    <source>
        <dbReference type="Proteomes" id="UP000321734"/>
    </source>
</evidence>
<feature type="domain" description="AB hydrolase-1" evidence="1">
    <location>
        <begin position="20"/>
        <end position="244"/>
    </location>
</feature>
<dbReference type="EMBL" id="VORX01000003">
    <property type="protein sequence ID" value="TXE08245.1"/>
    <property type="molecule type" value="Genomic_DNA"/>
</dbReference>
<name>A0A5C7ANR9_9FLAO</name>
<dbReference type="GO" id="GO:0016787">
    <property type="term" value="F:hydrolase activity"/>
    <property type="evidence" value="ECO:0007669"/>
    <property type="project" value="UniProtKB-KW"/>
</dbReference>
<sequence>MRLEYKDIPVFYQDQGQGVPVVLLHGFLETSVMWQELIPTLTKNYRVITIDLLGHGATGCLGYLHTMEQMAEAVQAVLNHLKIEQLVIIGHSMGGYVALALAEAYPKSVAKLCLMNSSPFADSPEKQNNRDRAIEAVKYNHKNFIRMSIGNLFSPDNREQFDGEIERIKMVAMGLPVQGIVAALEGMKIREDRSALLKKLTVPKLAILGRKDPVLEYDSVSEELKSLNVEIIDFPDGHMSYIENKEELTYHIMRFIEK</sequence>
<dbReference type="AlphaFoldDB" id="A0A5C7ANR9"/>
<dbReference type="InterPro" id="IPR029058">
    <property type="entry name" value="AB_hydrolase_fold"/>
</dbReference>
<dbReference type="Pfam" id="PF00561">
    <property type="entry name" value="Abhydrolase_1"/>
    <property type="match status" value="1"/>
</dbReference>
<dbReference type="InterPro" id="IPR000073">
    <property type="entry name" value="AB_hydrolase_1"/>
</dbReference>
<evidence type="ECO:0000313" key="2">
    <source>
        <dbReference type="EMBL" id="TXE08245.1"/>
    </source>
</evidence>
<dbReference type="InterPro" id="IPR050266">
    <property type="entry name" value="AB_hydrolase_sf"/>
</dbReference>
<keyword evidence="3" id="KW-1185">Reference proteome</keyword>
<dbReference type="OrthoDB" id="252464at2"/>
<dbReference type="Proteomes" id="UP000321734">
    <property type="component" value="Unassembled WGS sequence"/>
</dbReference>
<keyword evidence="2" id="KW-0378">Hydrolase</keyword>
<organism evidence="2 3">
    <name type="scientific">Gelidibacter salicanalis</name>
    <dbReference type="NCBI Taxonomy" id="291193"/>
    <lineage>
        <taxon>Bacteria</taxon>
        <taxon>Pseudomonadati</taxon>
        <taxon>Bacteroidota</taxon>
        <taxon>Flavobacteriia</taxon>
        <taxon>Flavobacteriales</taxon>
        <taxon>Flavobacteriaceae</taxon>
        <taxon>Gelidibacter</taxon>
    </lineage>
</organism>
<gene>
    <name evidence="2" type="ORF">ES711_06970</name>
</gene>
<proteinExistence type="predicted"/>
<accession>A0A5C7ANR9</accession>
<evidence type="ECO:0000259" key="1">
    <source>
        <dbReference type="Pfam" id="PF00561"/>
    </source>
</evidence>
<comment type="caution">
    <text evidence="2">The sequence shown here is derived from an EMBL/GenBank/DDBJ whole genome shotgun (WGS) entry which is preliminary data.</text>
</comment>
<dbReference type="PRINTS" id="PR00111">
    <property type="entry name" value="ABHYDROLASE"/>
</dbReference>
<dbReference type="Gene3D" id="3.40.50.1820">
    <property type="entry name" value="alpha/beta hydrolase"/>
    <property type="match status" value="1"/>
</dbReference>
<dbReference type="SUPFAM" id="SSF53474">
    <property type="entry name" value="alpha/beta-Hydrolases"/>
    <property type="match status" value="1"/>
</dbReference>
<protein>
    <submittedName>
        <fullName evidence="2">Alpha/beta hydrolase</fullName>
    </submittedName>
</protein>
<reference evidence="2 3" key="1">
    <citation type="submission" date="2019-08" db="EMBL/GenBank/DDBJ databases">
        <title>Genome sequence of Gelidibacter salicanalis IC162T.</title>
        <authorList>
            <person name="Bowman J.P."/>
        </authorList>
    </citation>
    <scope>NUCLEOTIDE SEQUENCE [LARGE SCALE GENOMIC DNA]</scope>
    <source>
        <strain evidence="2 3">IC162</strain>
    </source>
</reference>
<dbReference type="PANTHER" id="PTHR43798">
    <property type="entry name" value="MONOACYLGLYCEROL LIPASE"/>
    <property type="match status" value="1"/>
</dbReference>
<dbReference type="RefSeq" id="WP_146891925.1">
    <property type="nucleotide sequence ID" value="NZ_VORX01000003.1"/>
</dbReference>